<evidence type="ECO:0000256" key="1">
    <source>
        <dbReference type="SAM" id="SignalP"/>
    </source>
</evidence>
<accession>A0A2T6BZF4</accession>
<evidence type="ECO:0000313" key="4">
    <source>
        <dbReference type="Proteomes" id="UP000244090"/>
    </source>
</evidence>
<dbReference type="SUPFAM" id="SSF51261">
    <property type="entry name" value="Duplicated hybrid motif"/>
    <property type="match status" value="1"/>
</dbReference>
<dbReference type="InterPro" id="IPR018392">
    <property type="entry name" value="LysM"/>
</dbReference>
<dbReference type="SUPFAM" id="SSF54106">
    <property type="entry name" value="LysM domain"/>
    <property type="match status" value="1"/>
</dbReference>
<dbReference type="InterPro" id="IPR011055">
    <property type="entry name" value="Dup_hybrid_motif"/>
</dbReference>
<dbReference type="AlphaFoldDB" id="A0A2T6BZF4"/>
<reference evidence="3 4" key="1">
    <citation type="submission" date="2018-04" db="EMBL/GenBank/DDBJ databases">
        <title>Genomic Encyclopedia of Archaeal and Bacterial Type Strains, Phase II (KMG-II): from individual species to whole genera.</title>
        <authorList>
            <person name="Goeker M."/>
        </authorList>
    </citation>
    <scope>NUCLEOTIDE SEQUENCE [LARGE SCALE GENOMIC DNA]</scope>
    <source>
        <strain evidence="3 4">DSM 25731</strain>
    </source>
</reference>
<gene>
    <name evidence="3" type="ORF">C8N46_10493</name>
</gene>
<dbReference type="InterPro" id="IPR016047">
    <property type="entry name" value="M23ase_b-sheet_dom"/>
</dbReference>
<dbReference type="PANTHER" id="PTHR21666">
    <property type="entry name" value="PEPTIDASE-RELATED"/>
    <property type="match status" value="1"/>
</dbReference>
<dbReference type="PANTHER" id="PTHR21666:SF270">
    <property type="entry name" value="MUREIN HYDROLASE ACTIVATOR ENVC"/>
    <property type="match status" value="1"/>
</dbReference>
<evidence type="ECO:0000259" key="2">
    <source>
        <dbReference type="PROSITE" id="PS51782"/>
    </source>
</evidence>
<dbReference type="Proteomes" id="UP000244090">
    <property type="component" value="Unassembled WGS sequence"/>
</dbReference>
<sequence>MKKVYLLVCACAIFASMNGQTKDSLAVEIDTIASTTIEINTVFPAISLALQALQEGKTPKKDWIAENWNTKVFNPYKKIQKEYPLQLTFEDATYASPIPRKKVITSRYGWRNRRPHNGIDIDLITGDAVMTMFDGVVRYVNYHSGHGKTVVVRHFNGLETVYAHLSKQLVKVNDTVKKGQIIGKGGTTGNARGSHLHLEVLFQGIPIHPEYVFDFSNEENKVRNNEIWVTRRWTTAYRHNSKRKSKIELCTTEAEAIASKANETKIYTVRRGDTLSRISKKYNISIASLCKDNAIRKTSTLRIGQKLIVKQ</sequence>
<dbReference type="Gene3D" id="3.10.350.10">
    <property type="entry name" value="LysM domain"/>
    <property type="match status" value="1"/>
</dbReference>
<dbReference type="EMBL" id="QBKT01000004">
    <property type="protein sequence ID" value="PTX61450.1"/>
    <property type="molecule type" value="Genomic_DNA"/>
</dbReference>
<dbReference type="Gene3D" id="2.70.70.10">
    <property type="entry name" value="Glucose Permease (Domain IIA)"/>
    <property type="match status" value="1"/>
</dbReference>
<feature type="domain" description="LysM" evidence="2">
    <location>
        <begin position="265"/>
        <end position="309"/>
    </location>
</feature>
<evidence type="ECO:0000313" key="3">
    <source>
        <dbReference type="EMBL" id="PTX61450.1"/>
    </source>
</evidence>
<dbReference type="SMART" id="SM00257">
    <property type="entry name" value="LysM"/>
    <property type="match status" value="1"/>
</dbReference>
<dbReference type="Pfam" id="PF01551">
    <property type="entry name" value="Peptidase_M23"/>
    <property type="match status" value="1"/>
</dbReference>
<protein>
    <submittedName>
        <fullName evidence="3">LysM domain-containing protein</fullName>
    </submittedName>
</protein>
<dbReference type="RefSeq" id="WP_108114689.1">
    <property type="nucleotide sequence ID" value="NZ_QBKT01000004.1"/>
</dbReference>
<feature type="signal peptide" evidence="1">
    <location>
        <begin position="1"/>
        <end position="21"/>
    </location>
</feature>
<keyword evidence="4" id="KW-1185">Reference proteome</keyword>
<dbReference type="OrthoDB" id="9805070at2"/>
<proteinExistence type="predicted"/>
<dbReference type="InterPro" id="IPR036779">
    <property type="entry name" value="LysM_dom_sf"/>
</dbReference>
<dbReference type="CDD" id="cd12797">
    <property type="entry name" value="M23_peptidase"/>
    <property type="match status" value="1"/>
</dbReference>
<organism evidence="3 4">
    <name type="scientific">Kordia periserrulae</name>
    <dbReference type="NCBI Taxonomy" id="701523"/>
    <lineage>
        <taxon>Bacteria</taxon>
        <taxon>Pseudomonadati</taxon>
        <taxon>Bacteroidota</taxon>
        <taxon>Flavobacteriia</taxon>
        <taxon>Flavobacteriales</taxon>
        <taxon>Flavobacteriaceae</taxon>
        <taxon>Kordia</taxon>
    </lineage>
</organism>
<feature type="chain" id="PRO_5015431638" evidence="1">
    <location>
        <begin position="22"/>
        <end position="311"/>
    </location>
</feature>
<keyword evidence="1" id="KW-0732">Signal</keyword>
<dbReference type="Pfam" id="PF01476">
    <property type="entry name" value="LysM"/>
    <property type="match status" value="1"/>
</dbReference>
<comment type="caution">
    <text evidence="3">The sequence shown here is derived from an EMBL/GenBank/DDBJ whole genome shotgun (WGS) entry which is preliminary data.</text>
</comment>
<dbReference type="CDD" id="cd00118">
    <property type="entry name" value="LysM"/>
    <property type="match status" value="1"/>
</dbReference>
<dbReference type="InterPro" id="IPR050570">
    <property type="entry name" value="Cell_wall_metabolism_enzyme"/>
</dbReference>
<dbReference type="PROSITE" id="PS51782">
    <property type="entry name" value="LYSM"/>
    <property type="match status" value="1"/>
</dbReference>
<name>A0A2T6BZF4_9FLAO</name>
<dbReference type="GO" id="GO:0004222">
    <property type="term" value="F:metalloendopeptidase activity"/>
    <property type="evidence" value="ECO:0007669"/>
    <property type="project" value="TreeGrafter"/>
</dbReference>